<sequence>MSDVDVAVIGAGPAGLSAALNLVRARRRTLLIDSNRPRNAATLASHGFLTRDGVPPLELRRLGREEFEQYSEATFHAASVDAIVPDGEAFALTGRGVRGAPALAVRARVVVVASGLSETLPAIPGLRAWYGTQLHSCVECDGYEKADAGLVLIGETDDLAERALTVSQWSRDLIVFTNGVGTVTDDEEAMLLALGVTVERRPIAEIEGESGSMTAVRLEDGTVIPRAGGFVRPLWRPSLTALDALDVQRDAEGLIVVDTGGRTSLGGLYAAGDATPPGPQQLIVAAGEGALVAAAVNVDLLRSDAGRG</sequence>
<dbReference type="Pfam" id="PF07992">
    <property type="entry name" value="Pyr_redox_2"/>
    <property type="match status" value="1"/>
</dbReference>
<evidence type="ECO:0000256" key="2">
    <source>
        <dbReference type="ARBA" id="ARBA00023002"/>
    </source>
</evidence>
<dbReference type="EMBL" id="SDPM01000009">
    <property type="protein sequence ID" value="RXZ85487.1"/>
    <property type="molecule type" value="Genomic_DNA"/>
</dbReference>
<dbReference type="PRINTS" id="PR00469">
    <property type="entry name" value="PNDRDTASEII"/>
</dbReference>
<evidence type="ECO:0000256" key="3">
    <source>
        <dbReference type="ARBA" id="ARBA00048132"/>
    </source>
</evidence>
<dbReference type="SUPFAM" id="SSF51905">
    <property type="entry name" value="FAD/NAD(P)-binding domain"/>
    <property type="match status" value="1"/>
</dbReference>
<dbReference type="Proteomes" id="UP000292686">
    <property type="component" value="Unassembled WGS sequence"/>
</dbReference>
<dbReference type="OrthoDB" id="9786503at2"/>
<dbReference type="InterPro" id="IPR023753">
    <property type="entry name" value="FAD/NAD-binding_dom"/>
</dbReference>
<protein>
    <submittedName>
        <fullName evidence="6">NAD(P)/FAD-dependent oxidoreductase</fullName>
    </submittedName>
    <submittedName>
        <fullName evidence="5">Thioredoxin reductase</fullName>
    </submittedName>
</protein>
<keyword evidence="1" id="KW-0285">Flavoprotein</keyword>
<gene>
    <name evidence="5" type="ORF">BJ972_000208</name>
    <name evidence="6" type="ORF">ESP50_14880</name>
</gene>
<evidence type="ECO:0000259" key="4">
    <source>
        <dbReference type="Pfam" id="PF07992"/>
    </source>
</evidence>
<reference evidence="6 7" key="1">
    <citation type="submission" date="2019-01" db="EMBL/GenBank/DDBJ databases">
        <title>Agromyces.</title>
        <authorList>
            <person name="Li J."/>
        </authorList>
    </citation>
    <scope>NUCLEOTIDE SEQUENCE [LARGE SCALE GENOMIC DNA]</scope>
    <source>
        <strain evidence="6 7">DSM 23870</strain>
    </source>
</reference>
<keyword evidence="7" id="KW-1185">Reference proteome</keyword>
<dbReference type="GO" id="GO:0004791">
    <property type="term" value="F:thioredoxin-disulfide reductase (NADPH) activity"/>
    <property type="evidence" value="ECO:0007669"/>
    <property type="project" value="UniProtKB-EC"/>
</dbReference>
<dbReference type="AlphaFoldDB" id="A0A4Q2M2V1"/>
<evidence type="ECO:0000313" key="7">
    <source>
        <dbReference type="Proteomes" id="UP000292686"/>
    </source>
</evidence>
<dbReference type="InterPro" id="IPR050097">
    <property type="entry name" value="Ferredoxin-NADP_redctase_2"/>
</dbReference>
<evidence type="ECO:0000313" key="5">
    <source>
        <dbReference type="EMBL" id="NYD65689.1"/>
    </source>
</evidence>
<dbReference type="PRINTS" id="PR00368">
    <property type="entry name" value="FADPNR"/>
</dbReference>
<comment type="catalytic activity">
    <reaction evidence="3">
        <text>[thioredoxin]-dithiol + NADP(+) = [thioredoxin]-disulfide + NADPH + H(+)</text>
        <dbReference type="Rhea" id="RHEA:20345"/>
        <dbReference type="Rhea" id="RHEA-COMP:10698"/>
        <dbReference type="Rhea" id="RHEA-COMP:10700"/>
        <dbReference type="ChEBI" id="CHEBI:15378"/>
        <dbReference type="ChEBI" id="CHEBI:29950"/>
        <dbReference type="ChEBI" id="CHEBI:50058"/>
        <dbReference type="ChEBI" id="CHEBI:57783"/>
        <dbReference type="ChEBI" id="CHEBI:58349"/>
        <dbReference type="EC" id="1.8.1.9"/>
    </reaction>
</comment>
<keyword evidence="2" id="KW-0560">Oxidoreductase</keyword>
<accession>A0A4Q2M2V1</accession>
<comment type="caution">
    <text evidence="6">The sequence shown here is derived from an EMBL/GenBank/DDBJ whole genome shotgun (WGS) entry which is preliminary data.</text>
</comment>
<evidence type="ECO:0000313" key="8">
    <source>
        <dbReference type="Proteomes" id="UP000581087"/>
    </source>
</evidence>
<dbReference type="PANTHER" id="PTHR48105">
    <property type="entry name" value="THIOREDOXIN REDUCTASE 1-RELATED-RELATED"/>
    <property type="match status" value="1"/>
</dbReference>
<dbReference type="RefSeq" id="WP_129176572.1">
    <property type="nucleotide sequence ID" value="NZ_JACCBI010000001.1"/>
</dbReference>
<organism evidence="6 7">
    <name type="scientific">Agromyces atrinae</name>
    <dbReference type="NCBI Taxonomy" id="592376"/>
    <lineage>
        <taxon>Bacteria</taxon>
        <taxon>Bacillati</taxon>
        <taxon>Actinomycetota</taxon>
        <taxon>Actinomycetes</taxon>
        <taxon>Micrococcales</taxon>
        <taxon>Microbacteriaceae</taxon>
        <taxon>Agromyces</taxon>
    </lineage>
</organism>
<name>A0A4Q2M2V1_9MICO</name>
<dbReference type="Proteomes" id="UP000581087">
    <property type="component" value="Unassembled WGS sequence"/>
</dbReference>
<proteinExistence type="predicted"/>
<dbReference type="Gene3D" id="3.50.50.60">
    <property type="entry name" value="FAD/NAD(P)-binding domain"/>
    <property type="match status" value="2"/>
</dbReference>
<evidence type="ECO:0000256" key="1">
    <source>
        <dbReference type="ARBA" id="ARBA00022630"/>
    </source>
</evidence>
<evidence type="ECO:0000313" key="6">
    <source>
        <dbReference type="EMBL" id="RXZ85487.1"/>
    </source>
</evidence>
<feature type="domain" description="FAD/NAD(P)-binding" evidence="4">
    <location>
        <begin position="5"/>
        <end position="289"/>
    </location>
</feature>
<dbReference type="InterPro" id="IPR036188">
    <property type="entry name" value="FAD/NAD-bd_sf"/>
</dbReference>
<reference evidence="5 8" key="2">
    <citation type="submission" date="2020-07" db="EMBL/GenBank/DDBJ databases">
        <title>Sequencing the genomes of 1000 actinobacteria strains.</title>
        <authorList>
            <person name="Klenk H.-P."/>
        </authorList>
    </citation>
    <scope>NUCLEOTIDE SEQUENCE [LARGE SCALE GENOMIC DNA]</scope>
    <source>
        <strain evidence="5 8">DSM 23870</strain>
    </source>
</reference>
<dbReference type="EMBL" id="JACCBI010000001">
    <property type="protein sequence ID" value="NYD65689.1"/>
    <property type="molecule type" value="Genomic_DNA"/>
</dbReference>